<sequence length="110" mass="12394">MGNLRMVYDDSCFGARIRVIADDGSLLCDTIVAVQTCLRTERLHAYWSAVDMSIDPNVRRHFQAAFSSPQAIAEFSRIFAEKLFESCSILIDCGPKFWHHFVGGNFVGFV</sequence>
<evidence type="ECO:0000313" key="2">
    <source>
        <dbReference type="Proteomes" id="UP000821865"/>
    </source>
</evidence>
<reference evidence="1" key="1">
    <citation type="submission" date="2020-05" db="EMBL/GenBank/DDBJ databases">
        <title>Large-scale comparative analyses of tick genomes elucidate their genetic diversity and vector capacities.</title>
        <authorList>
            <person name="Jia N."/>
            <person name="Wang J."/>
            <person name="Shi W."/>
            <person name="Du L."/>
            <person name="Sun Y."/>
            <person name="Zhan W."/>
            <person name="Jiang J."/>
            <person name="Wang Q."/>
            <person name="Zhang B."/>
            <person name="Ji P."/>
            <person name="Sakyi L.B."/>
            <person name="Cui X."/>
            <person name="Yuan T."/>
            <person name="Jiang B."/>
            <person name="Yang W."/>
            <person name="Lam T.T.-Y."/>
            <person name="Chang Q."/>
            <person name="Ding S."/>
            <person name="Wang X."/>
            <person name="Zhu J."/>
            <person name="Ruan X."/>
            <person name="Zhao L."/>
            <person name="Wei J."/>
            <person name="Que T."/>
            <person name="Du C."/>
            <person name="Cheng J."/>
            <person name="Dai P."/>
            <person name="Han X."/>
            <person name="Huang E."/>
            <person name="Gao Y."/>
            <person name="Liu J."/>
            <person name="Shao H."/>
            <person name="Ye R."/>
            <person name="Li L."/>
            <person name="Wei W."/>
            <person name="Wang X."/>
            <person name="Wang C."/>
            <person name="Yang T."/>
            <person name="Huo Q."/>
            <person name="Li W."/>
            <person name="Guo W."/>
            <person name="Chen H."/>
            <person name="Zhou L."/>
            <person name="Ni X."/>
            <person name="Tian J."/>
            <person name="Zhou Y."/>
            <person name="Sheng Y."/>
            <person name="Liu T."/>
            <person name="Pan Y."/>
            <person name="Xia L."/>
            <person name="Li J."/>
            <person name="Zhao F."/>
            <person name="Cao W."/>
        </authorList>
    </citation>
    <scope>NUCLEOTIDE SEQUENCE</scope>
    <source>
        <strain evidence="1">Dsil-2018</strain>
    </source>
</reference>
<proteinExistence type="predicted"/>
<dbReference type="Proteomes" id="UP000821865">
    <property type="component" value="Chromosome 2"/>
</dbReference>
<name>A0ACB8D9K0_DERSI</name>
<accession>A0ACB8D9K0</accession>
<gene>
    <name evidence="1" type="ORF">HPB49_000397</name>
</gene>
<organism evidence="1 2">
    <name type="scientific">Dermacentor silvarum</name>
    <name type="common">Tick</name>
    <dbReference type="NCBI Taxonomy" id="543639"/>
    <lineage>
        <taxon>Eukaryota</taxon>
        <taxon>Metazoa</taxon>
        <taxon>Ecdysozoa</taxon>
        <taxon>Arthropoda</taxon>
        <taxon>Chelicerata</taxon>
        <taxon>Arachnida</taxon>
        <taxon>Acari</taxon>
        <taxon>Parasitiformes</taxon>
        <taxon>Ixodida</taxon>
        <taxon>Ixodoidea</taxon>
        <taxon>Ixodidae</taxon>
        <taxon>Rhipicephalinae</taxon>
        <taxon>Dermacentor</taxon>
    </lineage>
</organism>
<comment type="caution">
    <text evidence="1">The sequence shown here is derived from an EMBL/GenBank/DDBJ whole genome shotgun (WGS) entry which is preliminary data.</text>
</comment>
<keyword evidence="2" id="KW-1185">Reference proteome</keyword>
<protein>
    <submittedName>
        <fullName evidence="1">Uncharacterized protein</fullName>
    </submittedName>
</protein>
<evidence type="ECO:0000313" key="1">
    <source>
        <dbReference type="EMBL" id="KAH7964680.1"/>
    </source>
</evidence>
<dbReference type="EMBL" id="CM023471">
    <property type="protein sequence ID" value="KAH7964680.1"/>
    <property type="molecule type" value="Genomic_DNA"/>
</dbReference>